<comment type="subcellular location">
    <subcellularLocation>
        <location evidence="1">Secreted</location>
    </subcellularLocation>
</comment>
<keyword evidence="2" id="KW-0964">Secreted</keyword>
<feature type="domain" description="C1q" evidence="4">
    <location>
        <begin position="1"/>
        <end position="126"/>
    </location>
</feature>
<name>A0A8B8E8V8_CRAVI</name>
<dbReference type="InterPro" id="IPR050822">
    <property type="entry name" value="Cerebellin_Synaptic_Org"/>
</dbReference>
<dbReference type="Pfam" id="PF00386">
    <property type="entry name" value="C1q"/>
    <property type="match status" value="1"/>
</dbReference>
<dbReference type="Gene3D" id="2.60.120.40">
    <property type="match status" value="1"/>
</dbReference>
<dbReference type="InterPro" id="IPR001073">
    <property type="entry name" value="C1q_dom"/>
</dbReference>
<proteinExistence type="predicted"/>
<dbReference type="RefSeq" id="XP_022336033.1">
    <property type="nucleotide sequence ID" value="XM_022480325.1"/>
</dbReference>
<organism evidence="5 6">
    <name type="scientific">Crassostrea virginica</name>
    <name type="common">Eastern oyster</name>
    <dbReference type="NCBI Taxonomy" id="6565"/>
    <lineage>
        <taxon>Eukaryota</taxon>
        <taxon>Metazoa</taxon>
        <taxon>Spiralia</taxon>
        <taxon>Lophotrochozoa</taxon>
        <taxon>Mollusca</taxon>
        <taxon>Bivalvia</taxon>
        <taxon>Autobranchia</taxon>
        <taxon>Pteriomorphia</taxon>
        <taxon>Ostreida</taxon>
        <taxon>Ostreoidea</taxon>
        <taxon>Ostreidae</taxon>
        <taxon>Crassostrea</taxon>
    </lineage>
</organism>
<evidence type="ECO:0000313" key="6">
    <source>
        <dbReference type="RefSeq" id="XP_022336033.1"/>
    </source>
</evidence>
<dbReference type="OrthoDB" id="6151356at2759"/>
<reference evidence="6" key="1">
    <citation type="submission" date="2025-08" db="UniProtKB">
        <authorList>
            <consortium name="RefSeq"/>
        </authorList>
    </citation>
    <scope>IDENTIFICATION</scope>
    <source>
        <tissue evidence="6">Whole sample</tissue>
    </source>
</reference>
<evidence type="ECO:0000256" key="3">
    <source>
        <dbReference type="ARBA" id="ARBA00022729"/>
    </source>
</evidence>
<dbReference type="PROSITE" id="PS50871">
    <property type="entry name" value="C1Q"/>
    <property type="match status" value="1"/>
</dbReference>
<accession>A0A8B8E8V8</accession>
<sequence length="126" mass="13370">MSSNIPLGEATGNLVIVFDVVKTNAGNDHPSTGVFIVPESGIYVFSWTLRNGENNFHSTELVVSNSVESIIQLHSAAGIWISGTGVAVLHVNKGDGVCVRISAVGHYGDIHSDNFGKSSFTGWKLN</sequence>
<dbReference type="SMART" id="SM00110">
    <property type="entry name" value="C1Q"/>
    <property type="match status" value="1"/>
</dbReference>
<evidence type="ECO:0000256" key="1">
    <source>
        <dbReference type="ARBA" id="ARBA00004613"/>
    </source>
</evidence>
<dbReference type="PANTHER" id="PTHR22923">
    <property type="entry name" value="CEREBELLIN-RELATED"/>
    <property type="match status" value="1"/>
</dbReference>
<dbReference type="SUPFAM" id="SSF49842">
    <property type="entry name" value="TNF-like"/>
    <property type="match status" value="1"/>
</dbReference>
<evidence type="ECO:0000313" key="5">
    <source>
        <dbReference type="Proteomes" id="UP000694844"/>
    </source>
</evidence>
<protein>
    <submittedName>
        <fullName evidence="6">Complement C1q-like protein 3</fullName>
    </submittedName>
</protein>
<dbReference type="GO" id="GO:0005576">
    <property type="term" value="C:extracellular region"/>
    <property type="evidence" value="ECO:0007669"/>
    <property type="project" value="UniProtKB-SubCell"/>
</dbReference>
<dbReference type="KEGG" id="cvn:111132508"/>
<dbReference type="Proteomes" id="UP000694844">
    <property type="component" value="Chromosome 5"/>
</dbReference>
<evidence type="ECO:0000259" key="4">
    <source>
        <dbReference type="PROSITE" id="PS50871"/>
    </source>
</evidence>
<keyword evidence="5" id="KW-1185">Reference proteome</keyword>
<dbReference type="AlphaFoldDB" id="A0A8B8E8V8"/>
<dbReference type="PANTHER" id="PTHR22923:SF116">
    <property type="entry name" value="C1Q DOMAIN-CONTAINING PROTEIN"/>
    <property type="match status" value="1"/>
</dbReference>
<evidence type="ECO:0000256" key="2">
    <source>
        <dbReference type="ARBA" id="ARBA00022525"/>
    </source>
</evidence>
<keyword evidence="3" id="KW-0732">Signal</keyword>
<dbReference type="GeneID" id="111132508"/>
<gene>
    <name evidence="6" type="primary">LOC111132508</name>
</gene>
<dbReference type="InterPro" id="IPR008983">
    <property type="entry name" value="Tumour_necrosis_fac-like_dom"/>
</dbReference>